<dbReference type="Proteomes" id="UP000008909">
    <property type="component" value="Unassembled WGS sequence"/>
</dbReference>
<evidence type="ECO:0000313" key="2">
    <source>
        <dbReference type="EMBL" id="GAA48642.1"/>
    </source>
</evidence>
<name>G7Y6Q7_CLOSI</name>
<gene>
    <name evidence="2" type="ORF">CLF_101862</name>
</gene>
<accession>G7Y6Q7</accession>
<feature type="region of interest" description="Disordered" evidence="1">
    <location>
        <begin position="483"/>
        <end position="508"/>
    </location>
</feature>
<sequence>MFRSNGRFSKFEWTRPRGIWVQMKTLIMVAGKVTVAASSVRPRLIRHCKRRRTSSGRIGPQNLRTMIYSLPYIVGIPSIVSDCLIPGKRIVVPCPLSLLDLKWFCSGHPGNNRMKAIARSFAHQPHTSRSIPDSNDIQALSRATGDLSVGQWLTVQRLSLQRVLWKNCNQACPLATLKLAVNRSNSTLLRRFSPGLPDHSGRPCERSELARRSPYGPKIADSQLSRLRRGQLKRGRNKRLNSVRAIIRNHQRDANLPLEIILSTRGIQPMAHDATQPEITQKASAGAQNRLSYFFLARFPIRQRWPSDYNPPEKGVPLTLVPKPPPTASDVLRKQLNRVVDKPQGQEPKKATALFEQLVVQGQILLRQGSKSATDSLPSVAQDTASQPSWSLPRDTDLGFCVLCDGPATPSDRCCAQIRRHKHSNCVCAQAMKKRVKCFKRINAGKTDCQRKRQNGLKRFEEFIPRDPRFSMWGIYNSTFRKGGRKNKENDKVGKKPNDGPWIRTANTPPATSKFIPLAHEVPGIVDANLY</sequence>
<keyword evidence="3" id="KW-1185">Reference proteome</keyword>
<protein>
    <submittedName>
        <fullName evidence="2">Uncharacterized protein</fullName>
    </submittedName>
</protein>
<reference key="2">
    <citation type="submission" date="2011-10" db="EMBL/GenBank/DDBJ databases">
        <title>The genome and transcriptome sequence of Clonorchis sinensis provide insights into the carcinogenic liver fluke.</title>
        <authorList>
            <person name="Wang X."/>
            <person name="Huang Y."/>
            <person name="Chen W."/>
            <person name="Liu H."/>
            <person name="Guo L."/>
            <person name="Chen Y."/>
            <person name="Luo F."/>
            <person name="Zhou W."/>
            <person name="Sun J."/>
            <person name="Mao Q."/>
            <person name="Liang P."/>
            <person name="Zhou C."/>
            <person name="Tian Y."/>
            <person name="Men J."/>
            <person name="Lv X."/>
            <person name="Huang L."/>
            <person name="Zhou J."/>
            <person name="Hu Y."/>
            <person name="Li R."/>
            <person name="Zhang F."/>
            <person name="Lei H."/>
            <person name="Li X."/>
            <person name="Hu X."/>
            <person name="Liang C."/>
            <person name="Xu J."/>
            <person name="Wu Z."/>
            <person name="Yu X."/>
        </authorList>
    </citation>
    <scope>NUCLEOTIDE SEQUENCE</scope>
    <source>
        <strain>Henan</strain>
    </source>
</reference>
<reference evidence="2" key="1">
    <citation type="journal article" date="2011" name="Genome Biol.">
        <title>The draft genome of the carcinogenic human liver fluke Clonorchis sinensis.</title>
        <authorList>
            <person name="Wang X."/>
            <person name="Chen W."/>
            <person name="Huang Y."/>
            <person name="Sun J."/>
            <person name="Men J."/>
            <person name="Liu H."/>
            <person name="Luo F."/>
            <person name="Guo L."/>
            <person name="Lv X."/>
            <person name="Deng C."/>
            <person name="Zhou C."/>
            <person name="Fan Y."/>
            <person name="Li X."/>
            <person name="Huang L."/>
            <person name="Hu Y."/>
            <person name="Liang C."/>
            <person name="Hu X."/>
            <person name="Xu J."/>
            <person name="Yu X."/>
        </authorList>
    </citation>
    <scope>NUCLEOTIDE SEQUENCE [LARGE SCALE GENOMIC DNA]</scope>
    <source>
        <strain evidence="2">Henan</strain>
    </source>
</reference>
<organism evidence="2 3">
    <name type="scientific">Clonorchis sinensis</name>
    <name type="common">Chinese liver fluke</name>
    <dbReference type="NCBI Taxonomy" id="79923"/>
    <lineage>
        <taxon>Eukaryota</taxon>
        <taxon>Metazoa</taxon>
        <taxon>Spiralia</taxon>
        <taxon>Lophotrochozoa</taxon>
        <taxon>Platyhelminthes</taxon>
        <taxon>Trematoda</taxon>
        <taxon>Digenea</taxon>
        <taxon>Opisthorchiida</taxon>
        <taxon>Opisthorchiata</taxon>
        <taxon>Opisthorchiidae</taxon>
        <taxon>Clonorchis</taxon>
    </lineage>
</organism>
<feature type="compositionally biased region" description="Basic and acidic residues" evidence="1">
    <location>
        <begin position="486"/>
        <end position="498"/>
    </location>
</feature>
<dbReference type="AlphaFoldDB" id="G7Y6Q7"/>
<evidence type="ECO:0000313" key="3">
    <source>
        <dbReference type="Proteomes" id="UP000008909"/>
    </source>
</evidence>
<proteinExistence type="predicted"/>
<evidence type="ECO:0000256" key="1">
    <source>
        <dbReference type="SAM" id="MobiDB-lite"/>
    </source>
</evidence>
<dbReference type="EMBL" id="DF142900">
    <property type="protein sequence ID" value="GAA48642.1"/>
    <property type="molecule type" value="Genomic_DNA"/>
</dbReference>